<evidence type="ECO:0000313" key="3">
    <source>
        <dbReference type="Proteomes" id="UP001213000"/>
    </source>
</evidence>
<dbReference type="Proteomes" id="UP001213000">
    <property type="component" value="Unassembled WGS sequence"/>
</dbReference>
<feature type="region of interest" description="Disordered" evidence="1">
    <location>
        <begin position="90"/>
        <end position="131"/>
    </location>
</feature>
<gene>
    <name evidence="2" type="ORF">NP233_g6644</name>
</gene>
<protein>
    <submittedName>
        <fullName evidence="2">Uncharacterized protein</fullName>
    </submittedName>
</protein>
<evidence type="ECO:0000256" key="1">
    <source>
        <dbReference type="SAM" id="MobiDB-lite"/>
    </source>
</evidence>
<reference evidence="2" key="1">
    <citation type="submission" date="2022-07" db="EMBL/GenBank/DDBJ databases">
        <title>Genome Sequence of Leucocoprinus birnbaumii.</title>
        <authorList>
            <person name="Buettner E."/>
        </authorList>
    </citation>
    <scope>NUCLEOTIDE SEQUENCE</scope>
    <source>
        <strain evidence="2">VT141</strain>
    </source>
</reference>
<organism evidence="2 3">
    <name type="scientific">Leucocoprinus birnbaumii</name>
    <dbReference type="NCBI Taxonomy" id="56174"/>
    <lineage>
        <taxon>Eukaryota</taxon>
        <taxon>Fungi</taxon>
        <taxon>Dikarya</taxon>
        <taxon>Basidiomycota</taxon>
        <taxon>Agaricomycotina</taxon>
        <taxon>Agaricomycetes</taxon>
        <taxon>Agaricomycetidae</taxon>
        <taxon>Agaricales</taxon>
        <taxon>Agaricineae</taxon>
        <taxon>Agaricaceae</taxon>
        <taxon>Leucocoprinus</taxon>
    </lineage>
</organism>
<evidence type="ECO:0000313" key="2">
    <source>
        <dbReference type="EMBL" id="KAJ3567002.1"/>
    </source>
</evidence>
<comment type="caution">
    <text evidence="2">The sequence shown here is derived from an EMBL/GenBank/DDBJ whole genome shotgun (WGS) entry which is preliminary data.</text>
</comment>
<keyword evidence="3" id="KW-1185">Reference proteome</keyword>
<dbReference type="Pfam" id="PF18759">
    <property type="entry name" value="Plavaka"/>
    <property type="match status" value="1"/>
</dbReference>
<sequence>MLKDKRKDLAVIANEGTVIEDADNDVSDSENSHSKSCPYCPHILAPRGFSRHVRACKEKADAEARDETNRNELELNALINDTIAYTAKGPNEVEAPQPQVLPTRNTSKQSWSAGVALDPSPFNGPLGPATQLMSLPLASHSNSAPSTPKKPEVDNFRIQYHPHSERPTWVVPFDQFCQREIMKGGPDNDNEPWKPFNTRADFEFAQLTLEASLSWGQVKHFIRLINCLKSGKEGFSLSNHADLSGHWQQAASGYNKGTYDFWCLDIWKWALNLISNPQLASEFEWDAQRLSKFDGQEWVRFYDEPWTGDRWDKIQSSIPPTAKPVCFILYADKTKLSNFSGEQAYPIIARLANLPADIRNSQGLGGGYIVGWLPVVKDDEGEKTKKEYVDFKKAIWHKSFCVFLKKMAEVINKGDQQISISKKFALQTQKDTQGFVCTAQMLPPLEAEALLKGKGLWKVNNAFWDIQGFDIHKALSFDRMHNNSHGVGGKHLWPIVQDSIARIGKQEMAKVDIRAAEFPQWRGLDHFTKIMGIQFSDAEKFDSIMKMSLFLIHDIILQSHLPEALALLVLIRRYLVVDMHISFDILEAFIQLQVSIAIKALIKAAEDENDRDPTAGLEGVTDTDGTPLCPRFHQIILGSKQKTHSLLAFERLKTDNPRFMGISDNVLTFLKSQEIQAQPWDKITIWAFMKVEFESLVDWRLKTNYLHCDQVCIGQLHLVITIAVEPKPIPLCLITPLHKVRPTKQEEKIELVRFYHAQQHPRVQLEQTDGQIPLKQWTIPRRFLFFANDPTFEANVVIAANVIIAAKNAMQFRATLAVIFVEGSARHFTSFSLPPHNGQQEARPGQVGKLLQTLSPRLHRGPVVPHMAPSQSLHVLVCAHFPLFFHQLIPVFNSLFFEREGAEDILDFWLNIQQHRSLCRAYFGDVCKSGRTIKEDWLQYWDYA</sequence>
<feature type="compositionally biased region" description="Polar residues" evidence="1">
    <location>
        <begin position="100"/>
        <end position="112"/>
    </location>
</feature>
<name>A0AAD5VQQ5_9AGAR</name>
<proteinExistence type="predicted"/>
<dbReference type="AlphaFoldDB" id="A0AAD5VQQ5"/>
<dbReference type="EMBL" id="JANIEX010000444">
    <property type="protein sequence ID" value="KAJ3567002.1"/>
    <property type="molecule type" value="Genomic_DNA"/>
</dbReference>
<accession>A0AAD5VQQ5</accession>
<dbReference type="InterPro" id="IPR041078">
    <property type="entry name" value="Plavaka"/>
</dbReference>